<organism evidence="1">
    <name type="scientific">marine sediment metagenome</name>
    <dbReference type="NCBI Taxonomy" id="412755"/>
    <lineage>
        <taxon>unclassified sequences</taxon>
        <taxon>metagenomes</taxon>
        <taxon>ecological metagenomes</taxon>
    </lineage>
</organism>
<gene>
    <name evidence="1" type="ORF">S03H2_38001</name>
</gene>
<comment type="caution">
    <text evidence="1">The sequence shown here is derived from an EMBL/GenBank/DDBJ whole genome shotgun (WGS) entry which is preliminary data.</text>
</comment>
<name>X1G6D3_9ZZZZ</name>
<proteinExistence type="predicted"/>
<feature type="non-terminal residue" evidence="1">
    <location>
        <position position="1"/>
    </location>
</feature>
<dbReference type="EMBL" id="BARU01023410">
    <property type="protein sequence ID" value="GAH52817.1"/>
    <property type="molecule type" value="Genomic_DNA"/>
</dbReference>
<protein>
    <submittedName>
        <fullName evidence="1">Uncharacterized protein</fullName>
    </submittedName>
</protein>
<sequence>LQVGLPDSFRTGANVTDNGIYALGLNKLYKKKFMKGNEEE</sequence>
<dbReference type="AlphaFoldDB" id="X1G6D3"/>
<evidence type="ECO:0000313" key="1">
    <source>
        <dbReference type="EMBL" id="GAH52817.1"/>
    </source>
</evidence>
<reference evidence="1" key="1">
    <citation type="journal article" date="2014" name="Front. Microbiol.">
        <title>High frequency of phylogenetically diverse reductive dehalogenase-homologous genes in deep subseafloor sedimentary metagenomes.</title>
        <authorList>
            <person name="Kawai M."/>
            <person name="Futagami T."/>
            <person name="Toyoda A."/>
            <person name="Takaki Y."/>
            <person name="Nishi S."/>
            <person name="Hori S."/>
            <person name="Arai W."/>
            <person name="Tsubouchi T."/>
            <person name="Morono Y."/>
            <person name="Uchiyama I."/>
            <person name="Ito T."/>
            <person name="Fujiyama A."/>
            <person name="Inagaki F."/>
            <person name="Takami H."/>
        </authorList>
    </citation>
    <scope>NUCLEOTIDE SEQUENCE</scope>
    <source>
        <strain evidence="1">Expedition CK06-06</strain>
    </source>
</reference>
<accession>X1G6D3</accession>